<reference evidence="3" key="1">
    <citation type="submission" date="2020-11" db="EMBL/GenBank/DDBJ databases">
        <authorList>
            <person name="Koelle M."/>
            <person name="Horta M.A.C."/>
            <person name="Nowrousian M."/>
            <person name="Ohm R.A."/>
            <person name="Benz P."/>
            <person name="Pilgard A."/>
        </authorList>
    </citation>
    <scope>NUCLEOTIDE SEQUENCE</scope>
    <source>
        <strain evidence="3">FPRL280</strain>
    </source>
</reference>
<sequence>MADHLHKQDNGALDGAQSDTETQLLNVPDSQISMDLNVQSLQGSSDQSPMHISSQRQNVLPFETFQHQIEDQIVELDGQMNGLSVQPTDGEDQKNQAGGAMSSSTSVTQNQQMIMMLGSQQLDQQQKRQDIPQAQAAIQQERYSQLRQRAQVWTAKIRQLEQDLALHNQQRGAMPEPTHQLKAEQYSDQIDRFKDDLHTMFNLIKEMAMGDVSSPQRMPSDPGDTNDESPSDYSTQNNLRQGPASSQSSQPPMMPDQAVNTLEGTPAPAPLKMRSADQIKPYVGLEAGRYPTEAELQQARLYKEQLLDQLIRPGINHMKPQHVPPEKESEYAAFFQELCGYASRVYPAFELIICGYPENVVKKVIAATMTAFRQKELSEEKGSPHYLIGLENIRSLTYTMKVAAQAIPYPGIRAEQSYHALSLLLPLPSHYYRPIYCSSPKDVAAMPTSMLLLAPVPTHIASAEKLRLCTSICTK</sequence>
<dbReference type="EMBL" id="JADOXO010000057">
    <property type="protein sequence ID" value="KAF9816468.1"/>
    <property type="molecule type" value="Genomic_DNA"/>
</dbReference>
<evidence type="ECO:0000256" key="1">
    <source>
        <dbReference type="SAM" id="Coils"/>
    </source>
</evidence>
<feature type="region of interest" description="Disordered" evidence="2">
    <location>
        <begin position="84"/>
        <end position="106"/>
    </location>
</feature>
<comment type="caution">
    <text evidence="3">The sequence shown here is derived from an EMBL/GenBank/DDBJ whole genome shotgun (WGS) entry which is preliminary data.</text>
</comment>
<protein>
    <submittedName>
        <fullName evidence="3">Uncharacterized protein</fullName>
    </submittedName>
</protein>
<feature type="coiled-coil region" evidence="1">
    <location>
        <begin position="143"/>
        <end position="170"/>
    </location>
</feature>
<dbReference type="AlphaFoldDB" id="A0A8H7P4Z7"/>
<accession>A0A8H7P4Z7</accession>
<evidence type="ECO:0000313" key="4">
    <source>
        <dbReference type="Proteomes" id="UP000639403"/>
    </source>
</evidence>
<evidence type="ECO:0000313" key="3">
    <source>
        <dbReference type="EMBL" id="KAF9816468.1"/>
    </source>
</evidence>
<feature type="compositionally biased region" description="Low complexity" evidence="2">
    <location>
        <begin position="241"/>
        <end position="258"/>
    </location>
</feature>
<organism evidence="3 4">
    <name type="scientific">Rhodonia placenta</name>
    <dbReference type="NCBI Taxonomy" id="104341"/>
    <lineage>
        <taxon>Eukaryota</taxon>
        <taxon>Fungi</taxon>
        <taxon>Dikarya</taxon>
        <taxon>Basidiomycota</taxon>
        <taxon>Agaricomycotina</taxon>
        <taxon>Agaricomycetes</taxon>
        <taxon>Polyporales</taxon>
        <taxon>Adustoporiaceae</taxon>
        <taxon>Rhodonia</taxon>
    </lineage>
</organism>
<name>A0A8H7P4Z7_9APHY</name>
<gene>
    <name evidence="3" type="ORF">IEO21_04073</name>
</gene>
<reference evidence="3" key="2">
    <citation type="journal article" name="Front. Microbiol.">
        <title>Degradative Capacity of Two Strains of Rhodonia placenta: From Phenotype to Genotype.</title>
        <authorList>
            <person name="Kolle M."/>
            <person name="Horta M.A.C."/>
            <person name="Nowrousian M."/>
            <person name="Ohm R.A."/>
            <person name="Benz J.P."/>
            <person name="Pilgard A."/>
        </authorList>
    </citation>
    <scope>NUCLEOTIDE SEQUENCE</scope>
    <source>
        <strain evidence="3">FPRL280</strain>
    </source>
</reference>
<feature type="compositionally biased region" description="Polar residues" evidence="2">
    <location>
        <begin position="231"/>
        <end position="240"/>
    </location>
</feature>
<evidence type="ECO:0000256" key="2">
    <source>
        <dbReference type="SAM" id="MobiDB-lite"/>
    </source>
</evidence>
<proteinExistence type="predicted"/>
<feature type="region of interest" description="Disordered" evidence="2">
    <location>
        <begin position="208"/>
        <end position="271"/>
    </location>
</feature>
<dbReference type="Proteomes" id="UP000639403">
    <property type="component" value="Unassembled WGS sequence"/>
</dbReference>
<keyword evidence="1" id="KW-0175">Coiled coil</keyword>